<evidence type="ECO:0000313" key="9">
    <source>
        <dbReference type="Proteomes" id="UP000008066"/>
    </source>
</evidence>
<keyword evidence="9" id="KW-1185">Reference proteome</keyword>
<dbReference type="PROSITE" id="PS50850">
    <property type="entry name" value="MFS"/>
    <property type="match status" value="1"/>
</dbReference>
<feature type="domain" description="Major facilitator superfamily (MFS) profile" evidence="7">
    <location>
        <begin position="61"/>
        <end position="545"/>
    </location>
</feature>
<dbReference type="GO" id="GO:0015174">
    <property type="term" value="F:basic amino acid transmembrane transporter activity"/>
    <property type="evidence" value="ECO:0007669"/>
    <property type="project" value="TreeGrafter"/>
</dbReference>
<protein>
    <submittedName>
        <fullName evidence="8">Multidrug resistance protein fnx1-like protein</fullName>
    </submittedName>
</protein>
<feature type="region of interest" description="Disordered" evidence="5">
    <location>
        <begin position="518"/>
        <end position="545"/>
    </location>
</feature>
<feature type="transmembrane region" description="Helical" evidence="6">
    <location>
        <begin position="328"/>
        <end position="347"/>
    </location>
</feature>
<evidence type="ECO:0000256" key="4">
    <source>
        <dbReference type="ARBA" id="ARBA00023136"/>
    </source>
</evidence>
<feature type="transmembrane region" description="Helical" evidence="6">
    <location>
        <begin position="367"/>
        <end position="385"/>
    </location>
</feature>
<feature type="transmembrane region" description="Helical" evidence="6">
    <location>
        <begin position="397"/>
        <end position="416"/>
    </location>
</feature>
<feature type="transmembrane region" description="Helical" evidence="6">
    <location>
        <begin position="459"/>
        <end position="478"/>
    </location>
</feature>
<evidence type="ECO:0000256" key="3">
    <source>
        <dbReference type="ARBA" id="ARBA00022989"/>
    </source>
</evidence>
<feature type="transmembrane region" description="Helical" evidence="6">
    <location>
        <begin position="216"/>
        <end position="234"/>
    </location>
</feature>
<evidence type="ECO:0000313" key="8">
    <source>
        <dbReference type="EMBL" id="EGS20038.1"/>
    </source>
</evidence>
<dbReference type="Gene3D" id="1.20.1720.10">
    <property type="entry name" value="Multidrug resistance protein D"/>
    <property type="match status" value="1"/>
</dbReference>
<evidence type="ECO:0000256" key="6">
    <source>
        <dbReference type="SAM" id="Phobius"/>
    </source>
</evidence>
<dbReference type="EMBL" id="GL988043">
    <property type="protein sequence ID" value="EGS20038.1"/>
    <property type="molecule type" value="Genomic_DNA"/>
</dbReference>
<dbReference type="CDD" id="cd17502">
    <property type="entry name" value="MFS_Azr1_MDR_like"/>
    <property type="match status" value="1"/>
</dbReference>
<feature type="transmembrane region" description="Helical" evidence="6">
    <location>
        <begin position="422"/>
        <end position="447"/>
    </location>
</feature>
<proteinExistence type="predicted"/>
<dbReference type="FunFam" id="1.20.1250.20:FF:000670">
    <property type="entry name" value="MFS general substrate transporter"/>
    <property type="match status" value="1"/>
</dbReference>
<sequence>MTTNNENTQYINGRHEETVGRHASETTPLLGSQTVQKTSYVTFAGQINDDSWTPPRGFWWIETALWANVFLSGFDGTITASTYAAISSDFNAANNAAWLTTSYLITSTAFQPLYGRFSDMFGRRICFFISTVTFMVGCLGCSLAQSMFMLDLMRAVTGFGGGGLITMATVVNSDMIPFKKRGMYQAMQNILVGFGAVLGASLGGVIAESIGWRWCFLLQVPVSVLALVVGYLVLENPPCMIPTVDPKNQFRSALQRLDLSGAVTLVFGLVAQLLGLSLGGNEYPWGSQIVIGSLLASMVFLAIFVAIEANTKAIPMIPLRMLRGWQPIAVQMSNVFSGMAAYAYMFMIPLYFQAVRGDSPSEAGMKLMIPAMATPIGGVIAGSLMSRGHPLCVNVRLGTATMLFGNLLAMTMGMTGDRRKEFFYLLPANMGLGLTNPSVLFSFVSLFEHREQAVATSTVYLIRSMGTIYGVTVTSAIVQNILLSRLPGTLGDAATEELIEKLRKSLFSLHELPPDLEWATGALRRKQTPQEEEGQDRKNSMEQSA</sequence>
<dbReference type="eggNOG" id="KOG0254">
    <property type="taxonomic scope" value="Eukaryota"/>
</dbReference>
<feature type="transmembrane region" description="Helical" evidence="6">
    <location>
        <begin position="152"/>
        <end position="171"/>
    </location>
</feature>
<evidence type="ECO:0000256" key="5">
    <source>
        <dbReference type="SAM" id="MobiDB-lite"/>
    </source>
</evidence>
<dbReference type="HOGENOM" id="CLU_000960_22_3_1"/>
<dbReference type="OMA" id="KAMPMIP"/>
<keyword evidence="3 6" id="KW-1133">Transmembrane helix</keyword>
<reference evidence="8 9" key="1">
    <citation type="journal article" date="2011" name="Cell">
        <title>Insight into structure and assembly of the nuclear pore complex by utilizing the genome of a eukaryotic thermophile.</title>
        <authorList>
            <person name="Amlacher S."/>
            <person name="Sarges P."/>
            <person name="Flemming D."/>
            <person name="van Noort V."/>
            <person name="Kunze R."/>
            <person name="Devos D.P."/>
            <person name="Arumugam M."/>
            <person name="Bork P."/>
            <person name="Hurt E."/>
        </authorList>
    </citation>
    <scope>NUCLEOTIDE SEQUENCE [LARGE SCALE GENOMIC DNA]</scope>
    <source>
        <strain evidence="9">DSM 1495 / CBS 144.50 / IMI 039719</strain>
    </source>
</reference>
<dbReference type="GO" id="GO:0000329">
    <property type="term" value="C:fungal-type vacuole membrane"/>
    <property type="evidence" value="ECO:0007669"/>
    <property type="project" value="TreeGrafter"/>
</dbReference>
<feature type="compositionally biased region" description="Basic and acidic residues" evidence="5">
    <location>
        <begin position="535"/>
        <end position="545"/>
    </location>
</feature>
<dbReference type="PANTHER" id="PTHR23501">
    <property type="entry name" value="MAJOR FACILITATOR SUPERFAMILY"/>
    <property type="match status" value="1"/>
</dbReference>
<feature type="transmembrane region" description="Helical" evidence="6">
    <location>
        <begin position="125"/>
        <end position="146"/>
    </location>
</feature>
<name>G0S9C7_CHATD</name>
<dbReference type="Gene3D" id="1.20.1250.20">
    <property type="entry name" value="MFS general substrate transporter like domains"/>
    <property type="match status" value="1"/>
</dbReference>
<feature type="transmembrane region" description="Helical" evidence="6">
    <location>
        <begin position="285"/>
        <end position="307"/>
    </location>
</feature>
<organism evidence="9">
    <name type="scientific">Chaetomium thermophilum (strain DSM 1495 / CBS 144.50 / IMI 039719)</name>
    <name type="common">Thermochaetoides thermophila</name>
    <dbReference type="NCBI Taxonomy" id="759272"/>
    <lineage>
        <taxon>Eukaryota</taxon>
        <taxon>Fungi</taxon>
        <taxon>Dikarya</taxon>
        <taxon>Ascomycota</taxon>
        <taxon>Pezizomycotina</taxon>
        <taxon>Sordariomycetes</taxon>
        <taxon>Sordariomycetidae</taxon>
        <taxon>Sordariales</taxon>
        <taxon>Chaetomiaceae</taxon>
        <taxon>Thermochaetoides</taxon>
    </lineage>
</organism>
<keyword evidence="2 6" id="KW-0812">Transmembrane</keyword>
<feature type="transmembrane region" description="Helical" evidence="6">
    <location>
        <begin position="257"/>
        <end position="279"/>
    </location>
</feature>
<feature type="transmembrane region" description="Helical" evidence="6">
    <location>
        <begin position="191"/>
        <end position="210"/>
    </location>
</feature>
<evidence type="ECO:0000256" key="2">
    <source>
        <dbReference type="ARBA" id="ARBA00022692"/>
    </source>
</evidence>
<dbReference type="AlphaFoldDB" id="G0S9C7"/>
<dbReference type="SUPFAM" id="SSF103473">
    <property type="entry name" value="MFS general substrate transporter"/>
    <property type="match status" value="1"/>
</dbReference>
<dbReference type="InterPro" id="IPR011701">
    <property type="entry name" value="MFS"/>
</dbReference>
<evidence type="ECO:0000259" key="7">
    <source>
        <dbReference type="PROSITE" id="PS50850"/>
    </source>
</evidence>
<dbReference type="PANTHER" id="PTHR23501:SF81">
    <property type="entry name" value="VACUOLAR BASIC AMINO ACID TRANSPORTER 2"/>
    <property type="match status" value="1"/>
</dbReference>
<dbReference type="RefSeq" id="XP_006694923.1">
    <property type="nucleotide sequence ID" value="XM_006694860.1"/>
</dbReference>
<accession>G0S9C7</accession>
<dbReference type="Proteomes" id="UP000008066">
    <property type="component" value="Unassembled WGS sequence"/>
</dbReference>
<dbReference type="Pfam" id="PF07690">
    <property type="entry name" value="MFS_1"/>
    <property type="match status" value="1"/>
</dbReference>
<dbReference type="KEGG" id="cthr:CTHT_0045370"/>
<evidence type="ECO:0000256" key="1">
    <source>
        <dbReference type="ARBA" id="ARBA00004141"/>
    </source>
</evidence>
<dbReference type="InterPro" id="IPR020846">
    <property type="entry name" value="MFS_dom"/>
</dbReference>
<keyword evidence="4 6" id="KW-0472">Membrane</keyword>
<dbReference type="GeneID" id="18258575"/>
<gene>
    <name evidence="8" type="ORF">CTHT_0045370</name>
</gene>
<dbReference type="OrthoDB" id="6770063at2759"/>
<comment type="subcellular location">
    <subcellularLocation>
        <location evidence="1">Membrane</location>
        <topology evidence="1">Multi-pass membrane protein</topology>
    </subcellularLocation>
</comment>
<dbReference type="InterPro" id="IPR036259">
    <property type="entry name" value="MFS_trans_sf"/>
</dbReference>